<dbReference type="AlphaFoldDB" id="A0A8J4H9C4"/>
<feature type="signal peptide" evidence="1">
    <location>
        <begin position="1"/>
        <end position="20"/>
    </location>
</feature>
<evidence type="ECO:0000256" key="1">
    <source>
        <dbReference type="SAM" id="SignalP"/>
    </source>
</evidence>
<dbReference type="EMBL" id="DTQM01000007">
    <property type="protein sequence ID" value="HGC41686.1"/>
    <property type="molecule type" value="Genomic_DNA"/>
</dbReference>
<keyword evidence="1" id="KW-0732">Signal</keyword>
<comment type="caution">
    <text evidence="2">The sequence shown here is derived from an EMBL/GenBank/DDBJ whole genome shotgun (WGS) entry which is preliminary data.</text>
</comment>
<organism evidence="2">
    <name type="scientific">Acidicaldus sp</name>
    <dbReference type="NCBI Taxonomy" id="1872105"/>
    <lineage>
        <taxon>Bacteria</taxon>
        <taxon>Pseudomonadati</taxon>
        <taxon>Pseudomonadota</taxon>
        <taxon>Alphaproteobacteria</taxon>
        <taxon>Acetobacterales</taxon>
        <taxon>Acetobacteraceae</taxon>
        <taxon>Acidicaldus</taxon>
    </lineage>
</organism>
<sequence length="166" mass="16044">MFPAKSAALAAALGAAFFIAACVNGTVTLGSFATEADDIATGLAAAAADLRQGNLLSAAELTQMDNALSAVQAASSAVARAANAEAAQPAVAQLVAGVNAMVAALSQVPSLPAPVPEILTAADVMLPVLEASVGLAVPASARATALTPAEAEAILAGQAAQFRHGG</sequence>
<evidence type="ECO:0000313" key="2">
    <source>
        <dbReference type="EMBL" id="HGC41686.1"/>
    </source>
</evidence>
<reference evidence="2" key="1">
    <citation type="journal article" date="2020" name="mSystems">
        <title>Genome- and Community-Level Interaction Insights into Carbon Utilization and Element Cycling Functions of Hydrothermarchaeota in Hydrothermal Sediment.</title>
        <authorList>
            <person name="Zhou Z."/>
            <person name="Liu Y."/>
            <person name="Xu W."/>
            <person name="Pan J."/>
            <person name="Luo Z.H."/>
            <person name="Li M."/>
        </authorList>
    </citation>
    <scope>NUCLEOTIDE SEQUENCE</scope>
    <source>
        <strain evidence="2">SpSt-997</strain>
    </source>
</reference>
<dbReference type="PROSITE" id="PS51257">
    <property type="entry name" value="PROKAR_LIPOPROTEIN"/>
    <property type="match status" value="1"/>
</dbReference>
<gene>
    <name evidence="2" type="ORF">ENY07_00440</name>
</gene>
<feature type="chain" id="PRO_5035159529" evidence="1">
    <location>
        <begin position="21"/>
        <end position="166"/>
    </location>
</feature>
<name>A0A8J4H9C4_9PROT</name>
<protein>
    <submittedName>
        <fullName evidence="2">Uncharacterized protein</fullName>
    </submittedName>
</protein>
<proteinExistence type="predicted"/>
<accession>A0A8J4H9C4</accession>